<evidence type="ECO:0000313" key="1">
    <source>
        <dbReference type="EMBL" id="MBK8891862.1"/>
    </source>
</evidence>
<sequence length="106" mass="11584">MKLAVVERTVRPGASVARIAREHGINANQVFLWRKRYREGTLGESTAALLPIIRVPDVSTGQRHDPLNDATGAGSLLIESGTLRLHIAGRPDPETLRRVLAALRQS</sequence>
<proteinExistence type="predicted"/>
<evidence type="ECO:0000313" key="2">
    <source>
        <dbReference type="Proteomes" id="UP000808146"/>
    </source>
</evidence>
<accession>A0A9D7LQ13</accession>
<gene>
    <name evidence="1" type="ORF">IPN75_16500</name>
</gene>
<dbReference type="EMBL" id="JADKBR010000019">
    <property type="protein sequence ID" value="MBK8891862.1"/>
    <property type="molecule type" value="Genomic_DNA"/>
</dbReference>
<organism evidence="1 2">
    <name type="scientific">Candidatus Dechloromonas phosphorivorans</name>
    <dbReference type="NCBI Taxonomy" id="2899244"/>
    <lineage>
        <taxon>Bacteria</taxon>
        <taxon>Pseudomonadati</taxon>
        <taxon>Pseudomonadota</taxon>
        <taxon>Betaproteobacteria</taxon>
        <taxon>Rhodocyclales</taxon>
        <taxon>Azonexaceae</taxon>
        <taxon>Dechloromonas</taxon>
    </lineage>
</organism>
<protein>
    <submittedName>
        <fullName evidence="1">Transposase</fullName>
    </submittedName>
</protein>
<dbReference type="InterPro" id="IPR002514">
    <property type="entry name" value="Transposase_8"/>
</dbReference>
<dbReference type="PANTHER" id="PTHR37936">
    <property type="entry name" value="TRANSPOSASE INSC FOR INSERTION ELEMENT IS2A-RELATED"/>
    <property type="match status" value="1"/>
</dbReference>
<reference evidence="2" key="1">
    <citation type="journal article" date="2021" name="Nat. Commun.">
        <title>Connecting structure to function with the recovery of over 1000 high-quality metagenome-assembled genomes from activated sludge using long-read sequencing.</title>
        <authorList>
            <person name="Singleton C.M."/>
            <person name="Petriglieri F."/>
            <person name="Kristensen J.M."/>
            <person name="Kirkegaard R.H."/>
            <person name="Michaelsen T.Y."/>
            <person name="Andersen M.H."/>
            <person name="Kondrotaite Z."/>
            <person name="Karst S.M."/>
            <person name="Dueholm M.S."/>
            <person name="Nielsen P.H."/>
            <person name="Albertsen M."/>
        </authorList>
    </citation>
    <scope>NUCLEOTIDE SEQUENCE [LARGE SCALE GENOMIC DNA]</scope>
</reference>
<dbReference type="SUPFAM" id="SSF48295">
    <property type="entry name" value="TrpR-like"/>
    <property type="match status" value="1"/>
</dbReference>
<dbReference type="AlphaFoldDB" id="A0A9D7LQ13"/>
<name>A0A9D7LQ13_9RHOO</name>
<comment type="caution">
    <text evidence="1">The sequence shown here is derived from an EMBL/GenBank/DDBJ whole genome shotgun (WGS) entry which is preliminary data.</text>
</comment>
<dbReference type="PANTHER" id="PTHR37936:SF3">
    <property type="entry name" value="TRANSPOSASE INSC FOR INSERTION ELEMENT IS2A-RELATED"/>
    <property type="match status" value="1"/>
</dbReference>
<dbReference type="Pfam" id="PF01527">
    <property type="entry name" value="HTH_Tnp_1"/>
    <property type="match status" value="1"/>
</dbReference>
<dbReference type="NCBIfam" id="NF047595">
    <property type="entry name" value="IS66_ISRel24_TnpA"/>
    <property type="match status" value="1"/>
</dbReference>
<dbReference type="GO" id="GO:0043565">
    <property type="term" value="F:sequence-specific DNA binding"/>
    <property type="evidence" value="ECO:0007669"/>
    <property type="project" value="InterPro"/>
</dbReference>
<dbReference type="GO" id="GO:0006313">
    <property type="term" value="P:DNA transposition"/>
    <property type="evidence" value="ECO:0007669"/>
    <property type="project" value="InterPro"/>
</dbReference>
<dbReference type="GO" id="GO:0004803">
    <property type="term" value="F:transposase activity"/>
    <property type="evidence" value="ECO:0007669"/>
    <property type="project" value="InterPro"/>
</dbReference>
<dbReference type="InterPro" id="IPR010921">
    <property type="entry name" value="Trp_repressor/repl_initiator"/>
</dbReference>
<dbReference type="Proteomes" id="UP000808146">
    <property type="component" value="Unassembled WGS sequence"/>
</dbReference>